<feature type="compositionally biased region" description="Polar residues" evidence="1">
    <location>
        <begin position="53"/>
        <end position="69"/>
    </location>
</feature>
<dbReference type="EMBL" id="ML977224">
    <property type="protein sequence ID" value="KAF1980738.1"/>
    <property type="molecule type" value="Genomic_DNA"/>
</dbReference>
<dbReference type="AlphaFoldDB" id="A0A6G1GJ39"/>
<feature type="region of interest" description="Disordered" evidence="1">
    <location>
        <begin position="52"/>
        <end position="78"/>
    </location>
</feature>
<dbReference type="OrthoDB" id="2915756at2759"/>
<keyword evidence="3" id="KW-1185">Reference proteome</keyword>
<evidence type="ECO:0000256" key="1">
    <source>
        <dbReference type="SAM" id="MobiDB-lite"/>
    </source>
</evidence>
<dbReference type="Proteomes" id="UP000800041">
    <property type="component" value="Unassembled WGS sequence"/>
</dbReference>
<evidence type="ECO:0000313" key="2">
    <source>
        <dbReference type="EMBL" id="KAF1980738.1"/>
    </source>
</evidence>
<evidence type="ECO:0000313" key="3">
    <source>
        <dbReference type="Proteomes" id="UP000800041"/>
    </source>
</evidence>
<sequence length="191" mass="21375">MSLFFLFGNLVYHIPFNSLLSYLPHPPQTPLHPQPANPTSSKIRMPNFEYSDHSTSPRLGRNTLKSQTLPPDKNIRANKTLRPKQPFNLTFCSGAYFKIRTLDIDVVAYPCGRIAEGEVECGKFSGGEEVVHHVLPTDSYGYELNLTLWPISGSQRPGQWAIGVLDHTTGYYTAGQISEYFVPVTFKAAEV</sequence>
<proteinExistence type="predicted"/>
<reference evidence="2" key="1">
    <citation type="journal article" date="2020" name="Stud. Mycol.">
        <title>101 Dothideomycetes genomes: a test case for predicting lifestyles and emergence of pathogens.</title>
        <authorList>
            <person name="Haridas S."/>
            <person name="Albert R."/>
            <person name="Binder M."/>
            <person name="Bloem J."/>
            <person name="Labutti K."/>
            <person name="Salamov A."/>
            <person name="Andreopoulos B."/>
            <person name="Baker S."/>
            <person name="Barry K."/>
            <person name="Bills G."/>
            <person name="Bluhm B."/>
            <person name="Cannon C."/>
            <person name="Castanera R."/>
            <person name="Culley D."/>
            <person name="Daum C."/>
            <person name="Ezra D."/>
            <person name="Gonzalez J."/>
            <person name="Henrissat B."/>
            <person name="Kuo A."/>
            <person name="Liang C."/>
            <person name="Lipzen A."/>
            <person name="Lutzoni F."/>
            <person name="Magnuson J."/>
            <person name="Mondo S."/>
            <person name="Nolan M."/>
            <person name="Ohm R."/>
            <person name="Pangilinan J."/>
            <person name="Park H.-J."/>
            <person name="Ramirez L."/>
            <person name="Alfaro M."/>
            <person name="Sun H."/>
            <person name="Tritt A."/>
            <person name="Yoshinaga Y."/>
            <person name="Zwiers L.-H."/>
            <person name="Turgeon B."/>
            <person name="Goodwin S."/>
            <person name="Spatafora J."/>
            <person name="Crous P."/>
            <person name="Grigoriev I."/>
        </authorList>
    </citation>
    <scope>NUCLEOTIDE SEQUENCE</scope>
    <source>
        <strain evidence="2">CBS 113979</strain>
    </source>
</reference>
<organism evidence="2 3">
    <name type="scientific">Aulographum hederae CBS 113979</name>
    <dbReference type="NCBI Taxonomy" id="1176131"/>
    <lineage>
        <taxon>Eukaryota</taxon>
        <taxon>Fungi</taxon>
        <taxon>Dikarya</taxon>
        <taxon>Ascomycota</taxon>
        <taxon>Pezizomycotina</taxon>
        <taxon>Dothideomycetes</taxon>
        <taxon>Pleosporomycetidae</taxon>
        <taxon>Aulographales</taxon>
        <taxon>Aulographaceae</taxon>
    </lineage>
</organism>
<gene>
    <name evidence="2" type="ORF">K402DRAFT_408974</name>
</gene>
<protein>
    <submittedName>
        <fullName evidence="2">Uncharacterized protein</fullName>
    </submittedName>
</protein>
<accession>A0A6G1GJ39</accession>
<name>A0A6G1GJ39_9PEZI</name>